<sequence length="243" mass="25616">MDYSMATLWPPATAACTERKMGKPADGWGGVRRSEAGEEEAVGDKAAATTTTREDCSSAAARSPHSLLSTVCHGIGLVGGERGTRIPPRSVLQCHSLSSAWAAALSFDTFIDHHLRLANRRWGPKLCIPPESAFADTVSAWSPETPRNATAAASGKAATGKALLSLGGTRGARAAPVSVSPVVASSPLPPCAASLVWLFLIHFGKQTVGEDAVRRDSADGEDGRMQRRREGRESELEPAAMRE</sequence>
<organism evidence="3 4">
    <name type="scientific">Oryza sativa subsp. japonica</name>
    <name type="common">Rice</name>
    <dbReference type="NCBI Taxonomy" id="39947"/>
    <lineage>
        <taxon>Eukaryota</taxon>
        <taxon>Viridiplantae</taxon>
        <taxon>Streptophyta</taxon>
        <taxon>Embryophyta</taxon>
        <taxon>Tracheophyta</taxon>
        <taxon>Spermatophyta</taxon>
        <taxon>Magnoliopsida</taxon>
        <taxon>Liliopsida</taxon>
        <taxon>Poales</taxon>
        <taxon>Poaceae</taxon>
        <taxon>BOP clade</taxon>
        <taxon>Oryzoideae</taxon>
        <taxon>Oryzeae</taxon>
        <taxon>Oryzinae</taxon>
        <taxon>Oryza</taxon>
        <taxon>Oryza sativa</taxon>
    </lineage>
</organism>
<gene>
    <name evidence="2" type="ORF">OJ1033_B09.4</name>
    <name evidence="3" type="ORF">P0437G01.26</name>
</gene>
<evidence type="ECO:0000313" key="3">
    <source>
        <dbReference type="EMBL" id="BAD05455.1"/>
    </source>
</evidence>
<evidence type="ECO:0000313" key="2">
    <source>
        <dbReference type="EMBL" id="BAD05184.1"/>
    </source>
</evidence>
<dbReference type="EMBL" id="AP003859">
    <property type="protein sequence ID" value="BAD05184.1"/>
    <property type="molecule type" value="Genomic_DNA"/>
</dbReference>
<dbReference type="AlphaFoldDB" id="Q6Z9Y8"/>
<evidence type="ECO:0000256" key="1">
    <source>
        <dbReference type="SAM" id="MobiDB-lite"/>
    </source>
</evidence>
<evidence type="ECO:0000313" key="4">
    <source>
        <dbReference type="Proteomes" id="UP000000763"/>
    </source>
</evidence>
<dbReference type="Proteomes" id="UP000000763">
    <property type="component" value="Chromosome 8"/>
</dbReference>
<feature type="region of interest" description="Disordered" evidence="1">
    <location>
        <begin position="19"/>
        <end position="50"/>
    </location>
</feature>
<proteinExistence type="predicted"/>
<name>Q6Z9Y8_ORYSJ</name>
<protein>
    <submittedName>
        <fullName evidence="3">Uncharacterized protein</fullName>
    </submittedName>
</protein>
<reference evidence="3" key="2">
    <citation type="submission" date="2002-01" db="EMBL/GenBank/DDBJ databases">
        <title>Oryza sativa nipponbare(GA3) genomic DNA, chromosome 8, PAC clone:P0437G01.</title>
        <authorList>
            <person name="Sasaki T."/>
            <person name="Matsumoto T."/>
            <person name="Yamamoto K."/>
        </authorList>
    </citation>
    <scope>NUCLEOTIDE SEQUENCE</scope>
</reference>
<reference evidence="4" key="3">
    <citation type="journal article" date="2005" name="Nature">
        <title>The map-based sequence of the rice genome.</title>
        <authorList>
            <consortium name="International rice genome sequencing project (IRGSP)"/>
            <person name="Matsumoto T."/>
            <person name="Wu J."/>
            <person name="Kanamori H."/>
            <person name="Katayose Y."/>
            <person name="Fujisawa M."/>
            <person name="Namiki N."/>
            <person name="Mizuno H."/>
            <person name="Yamamoto K."/>
            <person name="Antonio B.A."/>
            <person name="Baba T."/>
            <person name="Sakata K."/>
            <person name="Nagamura Y."/>
            <person name="Aoki H."/>
            <person name="Arikawa K."/>
            <person name="Arita K."/>
            <person name="Bito T."/>
            <person name="Chiden Y."/>
            <person name="Fujitsuka N."/>
            <person name="Fukunaka R."/>
            <person name="Hamada M."/>
            <person name="Harada C."/>
            <person name="Hayashi A."/>
            <person name="Hijishita S."/>
            <person name="Honda M."/>
            <person name="Hosokawa S."/>
            <person name="Ichikawa Y."/>
            <person name="Idonuma A."/>
            <person name="Iijima M."/>
            <person name="Ikeda M."/>
            <person name="Ikeno M."/>
            <person name="Ito K."/>
            <person name="Ito S."/>
            <person name="Ito T."/>
            <person name="Ito Y."/>
            <person name="Ito Y."/>
            <person name="Iwabuchi A."/>
            <person name="Kamiya K."/>
            <person name="Karasawa W."/>
            <person name="Kurita K."/>
            <person name="Katagiri S."/>
            <person name="Kikuta A."/>
            <person name="Kobayashi H."/>
            <person name="Kobayashi N."/>
            <person name="Machita K."/>
            <person name="Maehara T."/>
            <person name="Masukawa M."/>
            <person name="Mizubayashi T."/>
            <person name="Mukai Y."/>
            <person name="Nagasaki H."/>
            <person name="Nagata Y."/>
            <person name="Naito S."/>
            <person name="Nakashima M."/>
            <person name="Nakama Y."/>
            <person name="Nakamichi Y."/>
            <person name="Nakamura M."/>
            <person name="Meguro A."/>
            <person name="Negishi M."/>
            <person name="Ohta I."/>
            <person name="Ohta T."/>
            <person name="Okamoto M."/>
            <person name="Ono N."/>
            <person name="Saji S."/>
            <person name="Sakaguchi M."/>
            <person name="Sakai K."/>
            <person name="Shibata M."/>
            <person name="Shimokawa T."/>
            <person name="Song J."/>
            <person name="Takazaki Y."/>
            <person name="Terasawa K."/>
            <person name="Tsugane M."/>
            <person name="Tsuji K."/>
            <person name="Ueda S."/>
            <person name="Waki K."/>
            <person name="Yamagata H."/>
            <person name="Yamamoto M."/>
            <person name="Yamamoto S."/>
            <person name="Yamane H."/>
            <person name="Yoshiki S."/>
            <person name="Yoshihara R."/>
            <person name="Yukawa K."/>
            <person name="Zhong H."/>
            <person name="Yano M."/>
            <person name="Yuan Q."/>
            <person name="Ouyang S."/>
            <person name="Liu J."/>
            <person name="Jones K.M."/>
            <person name="Gansberger K."/>
            <person name="Moffat K."/>
            <person name="Hill J."/>
            <person name="Bera J."/>
            <person name="Fadrosh D."/>
            <person name="Jin S."/>
            <person name="Johri S."/>
            <person name="Kim M."/>
            <person name="Overton L."/>
            <person name="Reardon M."/>
            <person name="Tsitrin T."/>
            <person name="Vuong H."/>
            <person name="Weaver B."/>
            <person name="Ciecko A."/>
            <person name="Tallon L."/>
            <person name="Jackson J."/>
            <person name="Pai G."/>
            <person name="Aken S.V."/>
            <person name="Utterback T."/>
            <person name="Reidmuller S."/>
            <person name="Feldblyum T."/>
            <person name="Hsiao J."/>
            <person name="Zismann V."/>
            <person name="Iobst S."/>
            <person name="de Vazeille A.R."/>
            <person name="Buell C.R."/>
            <person name="Ying K."/>
            <person name="Li Y."/>
            <person name="Lu T."/>
            <person name="Huang Y."/>
            <person name="Zhao Q."/>
            <person name="Feng Q."/>
            <person name="Zhang L."/>
            <person name="Zhu J."/>
            <person name="Weng Q."/>
            <person name="Mu J."/>
            <person name="Lu Y."/>
            <person name="Fan D."/>
            <person name="Liu Y."/>
            <person name="Guan J."/>
            <person name="Zhang Y."/>
            <person name="Yu S."/>
            <person name="Liu X."/>
            <person name="Zhang Y."/>
            <person name="Hong G."/>
            <person name="Han B."/>
            <person name="Choisne N."/>
            <person name="Demange N."/>
            <person name="Orjeda G."/>
            <person name="Samain S."/>
            <person name="Cattolico L."/>
            <person name="Pelletier E."/>
            <person name="Couloux A."/>
            <person name="Segurens B."/>
            <person name="Wincker P."/>
            <person name="D'Hont A."/>
            <person name="Scarpelli C."/>
            <person name="Weissenbach J."/>
            <person name="Salanoubat M."/>
            <person name="Quetier F."/>
            <person name="Yu Y."/>
            <person name="Kim H.R."/>
            <person name="Rambo T."/>
            <person name="Currie J."/>
            <person name="Collura K."/>
            <person name="Luo M."/>
            <person name="Yang T."/>
            <person name="Ammiraju J.S.S."/>
            <person name="Engler F."/>
            <person name="Soderlund C."/>
            <person name="Wing R.A."/>
            <person name="Palmer L.E."/>
            <person name="de la Bastide M."/>
            <person name="Spiegel L."/>
            <person name="Nascimento L."/>
            <person name="Zutavern T."/>
            <person name="O'Shaughnessy A."/>
            <person name="Dike S."/>
            <person name="Dedhia N."/>
            <person name="Preston R."/>
            <person name="Balija V."/>
            <person name="McCombie W.R."/>
            <person name="Chow T."/>
            <person name="Chen H."/>
            <person name="Chung M."/>
            <person name="Chen C."/>
            <person name="Shaw J."/>
            <person name="Wu H."/>
            <person name="Hsiao K."/>
            <person name="Chao Y."/>
            <person name="Chu M."/>
            <person name="Cheng C."/>
            <person name="Hour A."/>
            <person name="Lee P."/>
            <person name="Lin S."/>
            <person name="Lin Y."/>
            <person name="Liou J."/>
            <person name="Liu S."/>
            <person name="Hsing Y."/>
            <person name="Raghuvanshi S."/>
            <person name="Mohanty A."/>
            <person name="Bharti A.K."/>
            <person name="Gaur A."/>
            <person name="Gupta V."/>
            <person name="Kumar D."/>
            <person name="Ravi V."/>
            <person name="Vij S."/>
            <person name="Kapur A."/>
            <person name="Khurana P."/>
            <person name="Khurana P."/>
            <person name="Khurana J.P."/>
            <person name="Tyagi A.K."/>
            <person name="Gaikwad K."/>
            <person name="Singh A."/>
            <person name="Dalal V."/>
            <person name="Srivastava S."/>
            <person name="Dixit A."/>
            <person name="Pal A.K."/>
            <person name="Ghazi I.A."/>
            <person name="Yadav M."/>
            <person name="Pandit A."/>
            <person name="Bhargava A."/>
            <person name="Sureshbabu K."/>
            <person name="Batra K."/>
            <person name="Sharma T.R."/>
            <person name="Mohapatra T."/>
            <person name="Singh N.K."/>
            <person name="Messing J."/>
            <person name="Nelson A.B."/>
            <person name="Fuks G."/>
            <person name="Kavchok S."/>
            <person name="Keizer G."/>
            <person name="Linton E."/>
            <person name="Llaca V."/>
            <person name="Song R."/>
            <person name="Tanyolac B."/>
            <person name="Young S."/>
            <person name="Ho-Il K."/>
            <person name="Hahn J.H."/>
            <person name="Sangsakoo G."/>
            <person name="Vanavichit A."/>
            <person name="de Mattos Luiz.A.T."/>
            <person name="Zimmer P.D."/>
            <person name="Malone G."/>
            <person name="Dellagostin O."/>
            <person name="de Oliveira A.C."/>
            <person name="Bevan M."/>
            <person name="Bancroft I."/>
            <person name="Minx P."/>
            <person name="Cordum H."/>
            <person name="Wilson R."/>
            <person name="Cheng Z."/>
            <person name="Jin W."/>
            <person name="Jiang J."/>
            <person name="Leong S.A."/>
            <person name="Iwama H."/>
            <person name="Gojobori T."/>
            <person name="Itoh T."/>
            <person name="Niimura Y."/>
            <person name="Fujii Y."/>
            <person name="Habara T."/>
            <person name="Sakai H."/>
            <person name="Sato Y."/>
            <person name="Wilson G."/>
            <person name="Kumar K."/>
            <person name="McCouch S."/>
            <person name="Juretic N."/>
            <person name="Hoen D."/>
            <person name="Wright S."/>
            <person name="Bruskiewich R."/>
            <person name="Bureau T."/>
            <person name="Miyao A."/>
            <person name="Hirochika H."/>
            <person name="Nishikawa T."/>
            <person name="Kadowaki K."/>
            <person name="Sugiura M."/>
            <person name="Burr B."/>
            <person name="Sasaki T."/>
        </authorList>
    </citation>
    <scope>NUCLEOTIDE SEQUENCE [LARGE SCALE GENOMIC DNA]</scope>
    <source>
        <strain evidence="4">cv. Nipponbare</strain>
    </source>
</reference>
<reference evidence="4" key="4">
    <citation type="journal article" date="2008" name="Nucleic Acids Res.">
        <title>The rice annotation project database (RAP-DB): 2008 update.</title>
        <authorList>
            <consortium name="The rice annotation project (RAP)"/>
        </authorList>
    </citation>
    <scope>GENOME REANNOTATION</scope>
    <source>
        <strain evidence="4">cv. Nipponbare</strain>
    </source>
</reference>
<feature type="region of interest" description="Disordered" evidence="1">
    <location>
        <begin position="211"/>
        <end position="243"/>
    </location>
</feature>
<reference evidence="2" key="1">
    <citation type="submission" date="2001-07" db="EMBL/GenBank/DDBJ databases">
        <title>Oryza sativa nipponbare(GA3) genomic DNA, chromosome 8, BAC clone:OJ1033_B09.</title>
        <authorList>
            <person name="Sasaki T."/>
            <person name="Matsumoto T."/>
            <person name="Yamamoto K."/>
        </authorList>
    </citation>
    <scope>NUCLEOTIDE SEQUENCE</scope>
</reference>
<dbReference type="EMBL" id="AP004690">
    <property type="protein sequence ID" value="BAD05455.1"/>
    <property type="molecule type" value="Genomic_DNA"/>
</dbReference>
<accession>Q6Z9Y8</accession>